<gene>
    <name evidence="1" type="ORF">CPJCM30710_13990</name>
</gene>
<dbReference type="InterPro" id="IPR025662">
    <property type="entry name" value="Sigma_54_int_dom_ATP-bd_1"/>
</dbReference>
<dbReference type="SUPFAM" id="SSF53795">
    <property type="entry name" value="PEP carboxykinase-like"/>
    <property type="match status" value="1"/>
</dbReference>
<name>A0A919S175_9CLOT</name>
<dbReference type="RefSeq" id="WP_212903458.1">
    <property type="nucleotide sequence ID" value="NZ_BOPZ01000009.1"/>
</dbReference>
<dbReference type="Gene3D" id="3.40.50.300">
    <property type="entry name" value="P-loop containing nucleotide triphosphate hydrolases"/>
    <property type="match status" value="1"/>
</dbReference>
<organism evidence="1 2">
    <name type="scientific">Clostridium polyendosporum</name>
    <dbReference type="NCBI Taxonomy" id="69208"/>
    <lineage>
        <taxon>Bacteria</taxon>
        <taxon>Bacillati</taxon>
        <taxon>Bacillota</taxon>
        <taxon>Clostridia</taxon>
        <taxon>Eubacteriales</taxon>
        <taxon>Clostridiaceae</taxon>
        <taxon>Clostridium</taxon>
    </lineage>
</organism>
<keyword evidence="2" id="KW-1185">Reference proteome</keyword>
<keyword evidence="1" id="KW-0808">Transferase</keyword>
<accession>A0A919S175</accession>
<evidence type="ECO:0000313" key="1">
    <source>
        <dbReference type="EMBL" id="GIM28733.1"/>
    </source>
</evidence>
<dbReference type="PROSITE" id="PS00675">
    <property type="entry name" value="SIGMA54_INTERACT_1"/>
    <property type="match status" value="1"/>
</dbReference>
<protein>
    <submittedName>
        <fullName evidence="1">HPr kinase</fullName>
    </submittedName>
</protein>
<dbReference type="EMBL" id="BOPZ01000009">
    <property type="protein sequence ID" value="GIM28733.1"/>
    <property type="molecule type" value="Genomic_DNA"/>
</dbReference>
<dbReference type="Proteomes" id="UP000679179">
    <property type="component" value="Unassembled WGS sequence"/>
</dbReference>
<keyword evidence="1" id="KW-0418">Kinase</keyword>
<evidence type="ECO:0000313" key="2">
    <source>
        <dbReference type="Proteomes" id="UP000679179"/>
    </source>
</evidence>
<comment type="caution">
    <text evidence="1">The sequence shown here is derived from an EMBL/GenBank/DDBJ whole genome shotgun (WGS) entry which is preliminary data.</text>
</comment>
<dbReference type="InterPro" id="IPR027417">
    <property type="entry name" value="P-loop_NTPase"/>
</dbReference>
<sequence length="316" mass="35904">MILDNEIVRKYTYKVYGMDIKSEIFLPELLPVSNKEDDYADVTISYGVMPKDIRHELENGQMYRFRKNEMWFSIKEVANYYIYNGNTIIVEPYLNGNMEYIKIFLLGSAFGMLLIQRDMVAIHGSTVIVDGQGVIFTGESGTGKSTLTAAFREKGYAFLADDVSVTSKGIDGVSIINPGYPQQKLCKDAMEKMGYDTDKFIMIDSDRDKYAIPVCNDFFKEAVSLGAVFELTVGEVNNVSINEIVGSEKLKVLLKNIYRIELTSYVGMSPSYFKNCIDIVKKIPLYRVIRPKNSFSVEQQIELITKTLRSINRKSI</sequence>
<proteinExistence type="predicted"/>
<dbReference type="AlphaFoldDB" id="A0A919S175"/>
<dbReference type="GO" id="GO:0016301">
    <property type="term" value="F:kinase activity"/>
    <property type="evidence" value="ECO:0007669"/>
    <property type="project" value="UniProtKB-KW"/>
</dbReference>
<reference evidence="1" key="1">
    <citation type="submission" date="2021-03" db="EMBL/GenBank/DDBJ databases">
        <title>Taxonomic study of Clostridium polyendosporum from meadow-gley soil under rice.</title>
        <authorList>
            <person name="Kobayashi H."/>
            <person name="Tanizawa Y."/>
            <person name="Yagura M."/>
        </authorList>
    </citation>
    <scope>NUCLEOTIDE SEQUENCE</scope>
    <source>
        <strain evidence="1">JCM 30710</strain>
    </source>
</reference>